<dbReference type="GeneTree" id="ENSGT00390000005599"/>
<evidence type="ECO:0000256" key="9">
    <source>
        <dbReference type="SAM" id="MobiDB-lite"/>
    </source>
</evidence>
<dbReference type="InterPro" id="IPR025212">
    <property type="entry name" value="CAD_CENP-Q"/>
</dbReference>
<keyword evidence="7" id="KW-0137">Centromere</keyword>
<keyword evidence="11" id="KW-1185">Reference proteome</keyword>
<name>A0AAY4CJT6_9TELE</name>
<evidence type="ECO:0000256" key="4">
    <source>
        <dbReference type="ARBA" id="ARBA00016397"/>
    </source>
</evidence>
<evidence type="ECO:0000256" key="8">
    <source>
        <dbReference type="SAM" id="Coils"/>
    </source>
</evidence>
<proteinExistence type="inferred from homology"/>
<evidence type="ECO:0000256" key="2">
    <source>
        <dbReference type="ARBA" id="ARBA00004584"/>
    </source>
</evidence>
<reference evidence="10" key="2">
    <citation type="submission" date="2025-08" db="UniProtKB">
        <authorList>
            <consortium name="Ensembl"/>
        </authorList>
    </citation>
    <scope>IDENTIFICATION</scope>
</reference>
<feature type="coiled-coil region" evidence="8">
    <location>
        <begin position="159"/>
        <end position="207"/>
    </location>
</feature>
<comment type="similarity">
    <text evidence="3">Belongs to the CENP-Q/OKP1 family.</text>
</comment>
<evidence type="ECO:0000256" key="7">
    <source>
        <dbReference type="ARBA" id="ARBA00023328"/>
    </source>
</evidence>
<evidence type="ECO:0000313" key="10">
    <source>
        <dbReference type="Ensembl" id="ENSDCDP00010033460.1"/>
    </source>
</evidence>
<keyword evidence="6" id="KW-0539">Nucleus</keyword>
<gene>
    <name evidence="10" type="primary">FAM107A</name>
</gene>
<dbReference type="AlphaFoldDB" id="A0AAY4CJT6"/>
<keyword evidence="5" id="KW-0158">Chromosome</keyword>
<evidence type="ECO:0000256" key="3">
    <source>
        <dbReference type="ARBA" id="ARBA00008191"/>
    </source>
</evidence>
<organism evidence="10 11">
    <name type="scientific">Denticeps clupeoides</name>
    <name type="common">denticle herring</name>
    <dbReference type="NCBI Taxonomy" id="299321"/>
    <lineage>
        <taxon>Eukaryota</taxon>
        <taxon>Metazoa</taxon>
        <taxon>Chordata</taxon>
        <taxon>Craniata</taxon>
        <taxon>Vertebrata</taxon>
        <taxon>Euteleostomi</taxon>
        <taxon>Actinopterygii</taxon>
        <taxon>Neopterygii</taxon>
        <taxon>Teleostei</taxon>
        <taxon>Clupei</taxon>
        <taxon>Clupeiformes</taxon>
        <taxon>Denticipitoidei</taxon>
        <taxon>Denticipitidae</taxon>
        <taxon>Denticeps</taxon>
    </lineage>
</organism>
<reference evidence="10 11" key="1">
    <citation type="submission" date="2020-06" db="EMBL/GenBank/DDBJ databases">
        <authorList>
            <consortium name="Wellcome Sanger Institute Data Sharing"/>
        </authorList>
    </citation>
    <scope>NUCLEOTIDE SEQUENCE [LARGE SCALE GENOMIC DNA]</scope>
</reference>
<dbReference type="Ensembl" id="ENSDCDT00010041474.1">
    <property type="protein sequence ID" value="ENSDCDP00010033460.1"/>
    <property type="gene ID" value="ENSDCDG00010021346.1"/>
</dbReference>
<protein>
    <recommendedName>
        <fullName evidence="4">Centromere protein Q</fullName>
    </recommendedName>
</protein>
<reference evidence="10" key="3">
    <citation type="submission" date="2025-09" db="UniProtKB">
        <authorList>
            <consortium name="Ensembl"/>
        </authorList>
    </citation>
    <scope>IDENTIFICATION</scope>
</reference>
<sequence>MLKAHQTVLSTNTCAVHSQNAMKPSRGSQRPSSQGPKRRPKKDPEAGPSSGKVQPQKPKEKRNPSIVEKVKGRDKWRPLSSTATSALENMLNLSVLSVLSTMKEKKKGELQKHLNILKERFLESCIQLPVPPQKHRDFGQMFQEYQKERKKTTEGQKRLQALEKIVHSVESTLEEMEVRVDSLDEEIRIMRSQLEDQEERAQEVLNLPPLSSRSSNEYPLEERLKSVYPHFDVAAFQNKPAVQKLKMFLQLGNERLFAP</sequence>
<evidence type="ECO:0000313" key="11">
    <source>
        <dbReference type="Proteomes" id="UP000694580"/>
    </source>
</evidence>
<dbReference type="Pfam" id="PF13094">
    <property type="entry name" value="CENP-Q"/>
    <property type="match status" value="1"/>
</dbReference>
<feature type="compositionally biased region" description="Basic and acidic residues" evidence="9">
    <location>
        <begin position="57"/>
        <end position="76"/>
    </location>
</feature>
<comment type="subcellular location">
    <subcellularLocation>
        <location evidence="2">Chromosome</location>
        <location evidence="2">Centromere</location>
    </subcellularLocation>
    <subcellularLocation>
        <location evidence="1">Nucleus</location>
    </subcellularLocation>
</comment>
<evidence type="ECO:0000256" key="1">
    <source>
        <dbReference type="ARBA" id="ARBA00004123"/>
    </source>
</evidence>
<accession>A0AAY4CJT6</accession>
<dbReference type="Gene3D" id="1.20.5.340">
    <property type="match status" value="1"/>
</dbReference>
<feature type="region of interest" description="Disordered" evidence="9">
    <location>
        <begin position="1"/>
        <end position="76"/>
    </location>
</feature>
<dbReference type="PANTHER" id="PTHR31345">
    <property type="entry name" value="CENTROMERE PROTEIN Q"/>
    <property type="match status" value="1"/>
</dbReference>
<dbReference type="GO" id="GO:0005634">
    <property type="term" value="C:nucleus"/>
    <property type="evidence" value="ECO:0007669"/>
    <property type="project" value="UniProtKB-SubCell"/>
</dbReference>
<dbReference type="Proteomes" id="UP000694580">
    <property type="component" value="Chromosome 15"/>
</dbReference>
<feature type="compositionally biased region" description="Polar residues" evidence="9">
    <location>
        <begin position="7"/>
        <end position="35"/>
    </location>
</feature>
<dbReference type="PANTHER" id="PTHR31345:SF3">
    <property type="entry name" value="CENTROMERE PROTEIN Q"/>
    <property type="match status" value="1"/>
</dbReference>
<evidence type="ECO:0000256" key="6">
    <source>
        <dbReference type="ARBA" id="ARBA00023242"/>
    </source>
</evidence>
<keyword evidence="8" id="KW-0175">Coiled coil</keyword>
<evidence type="ECO:0000256" key="5">
    <source>
        <dbReference type="ARBA" id="ARBA00022454"/>
    </source>
</evidence>
<dbReference type="GO" id="GO:0000775">
    <property type="term" value="C:chromosome, centromeric region"/>
    <property type="evidence" value="ECO:0007669"/>
    <property type="project" value="UniProtKB-SubCell"/>
</dbReference>